<accession>A0A0C9YRG5</accession>
<protein>
    <submittedName>
        <fullName evidence="2">Uncharacterized protein</fullName>
    </submittedName>
</protein>
<feature type="region of interest" description="Disordered" evidence="1">
    <location>
        <begin position="1"/>
        <end position="26"/>
    </location>
</feature>
<organism evidence="2 3">
    <name type="scientific">Pisolithus microcarpus 441</name>
    <dbReference type="NCBI Taxonomy" id="765257"/>
    <lineage>
        <taxon>Eukaryota</taxon>
        <taxon>Fungi</taxon>
        <taxon>Dikarya</taxon>
        <taxon>Basidiomycota</taxon>
        <taxon>Agaricomycotina</taxon>
        <taxon>Agaricomycetes</taxon>
        <taxon>Agaricomycetidae</taxon>
        <taxon>Boletales</taxon>
        <taxon>Sclerodermatineae</taxon>
        <taxon>Pisolithaceae</taxon>
        <taxon>Pisolithus</taxon>
    </lineage>
</organism>
<dbReference type="Proteomes" id="UP000054018">
    <property type="component" value="Unassembled WGS sequence"/>
</dbReference>
<reference evidence="2 3" key="1">
    <citation type="submission" date="2014-04" db="EMBL/GenBank/DDBJ databases">
        <authorList>
            <consortium name="DOE Joint Genome Institute"/>
            <person name="Kuo A."/>
            <person name="Kohler A."/>
            <person name="Costa M.D."/>
            <person name="Nagy L.G."/>
            <person name="Floudas D."/>
            <person name="Copeland A."/>
            <person name="Barry K.W."/>
            <person name="Cichocki N."/>
            <person name="Veneault-Fourrey C."/>
            <person name="LaButti K."/>
            <person name="Lindquist E.A."/>
            <person name="Lipzen A."/>
            <person name="Lundell T."/>
            <person name="Morin E."/>
            <person name="Murat C."/>
            <person name="Sun H."/>
            <person name="Tunlid A."/>
            <person name="Henrissat B."/>
            <person name="Grigoriev I.V."/>
            <person name="Hibbett D.S."/>
            <person name="Martin F."/>
            <person name="Nordberg H.P."/>
            <person name="Cantor M.N."/>
            <person name="Hua S.X."/>
        </authorList>
    </citation>
    <scope>NUCLEOTIDE SEQUENCE [LARGE SCALE GENOMIC DNA]</scope>
    <source>
        <strain evidence="2 3">441</strain>
    </source>
</reference>
<proteinExistence type="predicted"/>
<dbReference type="EMBL" id="KN833788">
    <property type="protein sequence ID" value="KIK19246.1"/>
    <property type="molecule type" value="Genomic_DNA"/>
</dbReference>
<gene>
    <name evidence="2" type="ORF">PISMIDRAFT_13844</name>
</gene>
<evidence type="ECO:0000313" key="3">
    <source>
        <dbReference type="Proteomes" id="UP000054018"/>
    </source>
</evidence>
<evidence type="ECO:0000313" key="2">
    <source>
        <dbReference type="EMBL" id="KIK19246.1"/>
    </source>
</evidence>
<name>A0A0C9YRG5_9AGAM</name>
<dbReference type="HOGENOM" id="CLU_2622917_0_0_1"/>
<dbReference type="AlphaFoldDB" id="A0A0C9YRG5"/>
<sequence>MTEIKDLLVTSPTAPPPEAPIASSTSPDISNNITCYASGILMMDKALSPNIQAELALAFLSNTALCQIRIVVLCQLRT</sequence>
<evidence type="ECO:0000256" key="1">
    <source>
        <dbReference type="SAM" id="MobiDB-lite"/>
    </source>
</evidence>
<keyword evidence="3" id="KW-1185">Reference proteome</keyword>
<reference evidence="3" key="2">
    <citation type="submission" date="2015-01" db="EMBL/GenBank/DDBJ databases">
        <title>Evolutionary Origins and Diversification of the Mycorrhizal Mutualists.</title>
        <authorList>
            <consortium name="DOE Joint Genome Institute"/>
            <consortium name="Mycorrhizal Genomics Consortium"/>
            <person name="Kohler A."/>
            <person name="Kuo A."/>
            <person name="Nagy L.G."/>
            <person name="Floudas D."/>
            <person name="Copeland A."/>
            <person name="Barry K.W."/>
            <person name="Cichocki N."/>
            <person name="Veneault-Fourrey C."/>
            <person name="LaButti K."/>
            <person name="Lindquist E.A."/>
            <person name="Lipzen A."/>
            <person name="Lundell T."/>
            <person name="Morin E."/>
            <person name="Murat C."/>
            <person name="Riley R."/>
            <person name="Ohm R."/>
            <person name="Sun H."/>
            <person name="Tunlid A."/>
            <person name="Henrissat B."/>
            <person name="Grigoriev I.V."/>
            <person name="Hibbett D.S."/>
            <person name="Martin F."/>
        </authorList>
    </citation>
    <scope>NUCLEOTIDE SEQUENCE [LARGE SCALE GENOMIC DNA]</scope>
    <source>
        <strain evidence="3">441</strain>
    </source>
</reference>